<organism evidence="2 3">
    <name type="scientific">Sandaracinobacter neustonicus</name>
    <dbReference type="NCBI Taxonomy" id="1715348"/>
    <lineage>
        <taxon>Bacteria</taxon>
        <taxon>Pseudomonadati</taxon>
        <taxon>Pseudomonadota</taxon>
        <taxon>Alphaproteobacteria</taxon>
        <taxon>Sphingomonadales</taxon>
        <taxon>Sphingosinicellaceae</taxon>
        <taxon>Sandaracinobacter</taxon>
    </lineage>
</organism>
<keyword evidence="3" id="KW-1185">Reference proteome</keyword>
<dbReference type="InterPro" id="IPR001387">
    <property type="entry name" value="Cro/C1-type_HTH"/>
</dbReference>
<protein>
    <submittedName>
        <fullName evidence="2">Helix-turn-helix transcriptional regulator</fullName>
    </submittedName>
</protein>
<comment type="caution">
    <text evidence="2">The sequence shown here is derived from an EMBL/GenBank/DDBJ whole genome shotgun (WGS) entry which is preliminary data.</text>
</comment>
<evidence type="ECO:0000313" key="2">
    <source>
        <dbReference type="EMBL" id="TPE59766.1"/>
    </source>
</evidence>
<dbReference type="OrthoDB" id="9797172at2"/>
<sequence>MAEDTGAFDREVGARIRRRRRELGMSQKAFGQHLNISFQQVQKYENGSSRLLAWRLYVISRVLGVSVPSLLGLRDTQPAAAPRDETTRLVEAWSRIPSEPLRGQLLRLIETLALEADDAEPAKADAWIASQS</sequence>
<dbReference type="Proteomes" id="UP000319897">
    <property type="component" value="Unassembled WGS sequence"/>
</dbReference>
<dbReference type="Pfam" id="PF01381">
    <property type="entry name" value="HTH_3"/>
    <property type="match status" value="1"/>
</dbReference>
<dbReference type="PROSITE" id="PS50943">
    <property type="entry name" value="HTH_CROC1"/>
    <property type="match status" value="1"/>
</dbReference>
<evidence type="ECO:0000313" key="3">
    <source>
        <dbReference type="Proteomes" id="UP000319897"/>
    </source>
</evidence>
<dbReference type="Gene3D" id="1.10.260.40">
    <property type="entry name" value="lambda repressor-like DNA-binding domains"/>
    <property type="match status" value="1"/>
</dbReference>
<dbReference type="InterPro" id="IPR010982">
    <property type="entry name" value="Lambda_DNA-bd_dom_sf"/>
</dbReference>
<dbReference type="EMBL" id="VFSU01000029">
    <property type="protein sequence ID" value="TPE59766.1"/>
    <property type="molecule type" value="Genomic_DNA"/>
</dbReference>
<feature type="domain" description="HTH cro/C1-type" evidence="1">
    <location>
        <begin position="16"/>
        <end position="70"/>
    </location>
</feature>
<dbReference type="RefSeq" id="WP_140928775.1">
    <property type="nucleotide sequence ID" value="NZ_VFSU01000029.1"/>
</dbReference>
<accession>A0A501XGT8</accession>
<dbReference type="CDD" id="cd00093">
    <property type="entry name" value="HTH_XRE"/>
    <property type="match status" value="1"/>
</dbReference>
<dbReference type="GO" id="GO:0003677">
    <property type="term" value="F:DNA binding"/>
    <property type="evidence" value="ECO:0007669"/>
    <property type="project" value="InterPro"/>
</dbReference>
<dbReference type="SUPFAM" id="SSF47413">
    <property type="entry name" value="lambda repressor-like DNA-binding domains"/>
    <property type="match status" value="1"/>
</dbReference>
<name>A0A501XGT8_9SPHN</name>
<reference evidence="2 3" key="1">
    <citation type="submission" date="2019-06" db="EMBL/GenBank/DDBJ databases">
        <authorList>
            <person name="Lee I."/>
            <person name="Jang G.I."/>
            <person name="Hwang C.Y."/>
        </authorList>
    </citation>
    <scope>NUCLEOTIDE SEQUENCE [LARGE SCALE GENOMIC DNA]</scope>
    <source>
        <strain evidence="2 3">PAMC 28131</strain>
    </source>
</reference>
<dbReference type="SMART" id="SM00530">
    <property type="entry name" value="HTH_XRE"/>
    <property type="match status" value="1"/>
</dbReference>
<proteinExistence type="predicted"/>
<dbReference type="AlphaFoldDB" id="A0A501XGT8"/>
<gene>
    <name evidence="2" type="ORF">FJQ54_12575</name>
</gene>
<evidence type="ECO:0000259" key="1">
    <source>
        <dbReference type="PROSITE" id="PS50943"/>
    </source>
</evidence>